<dbReference type="Pfam" id="PF12680">
    <property type="entry name" value="SnoaL_2"/>
    <property type="match status" value="1"/>
</dbReference>
<evidence type="ECO:0000259" key="1">
    <source>
        <dbReference type="Pfam" id="PF12680"/>
    </source>
</evidence>
<sequence>MSAEENKELMKRIFSGLEKGDGKPLLLSLSNDFSWTIIGSTAWSKTYRGRKTVRTELLDPLFSRFADLYTNSAHRFIAEGEYVVVECRGRVTTKSGLPYNNTYCWVVKIEDGRLKELTEYLDTELLTKALGEP</sequence>
<dbReference type="AlphaFoldDB" id="T0F3Q1"/>
<gene>
    <name evidence="2" type="ORF">LEP1GSC050_2582</name>
</gene>
<evidence type="ECO:0000313" key="2">
    <source>
        <dbReference type="EMBL" id="EQA45735.1"/>
    </source>
</evidence>
<dbReference type="RefSeq" id="WP_010570821.1">
    <property type="nucleotide sequence ID" value="NZ_AHMO02000008.1"/>
</dbReference>
<dbReference type="SUPFAM" id="SSF54427">
    <property type="entry name" value="NTF2-like"/>
    <property type="match status" value="1"/>
</dbReference>
<dbReference type="STRING" id="1049789.LEP1GSC050_2582"/>
<dbReference type="InterPro" id="IPR032710">
    <property type="entry name" value="NTF2-like_dom_sf"/>
</dbReference>
<comment type="caution">
    <text evidence="2">The sequence shown here is derived from an EMBL/GenBank/DDBJ whole genome shotgun (WGS) entry which is preliminary data.</text>
</comment>
<evidence type="ECO:0000313" key="3">
    <source>
        <dbReference type="Proteomes" id="UP000015454"/>
    </source>
</evidence>
<dbReference type="OrthoDB" id="1550653at2"/>
<name>T0F3Q1_9LEPT</name>
<dbReference type="Proteomes" id="UP000015454">
    <property type="component" value="Unassembled WGS sequence"/>
</dbReference>
<dbReference type="InterPro" id="IPR037401">
    <property type="entry name" value="SnoaL-like"/>
</dbReference>
<organism evidence="2 3">
    <name type="scientific">Leptospira broomii serovar Hurstbridge str. 5399</name>
    <dbReference type="NCBI Taxonomy" id="1049789"/>
    <lineage>
        <taxon>Bacteria</taxon>
        <taxon>Pseudomonadati</taxon>
        <taxon>Spirochaetota</taxon>
        <taxon>Spirochaetia</taxon>
        <taxon>Leptospirales</taxon>
        <taxon>Leptospiraceae</taxon>
        <taxon>Leptospira</taxon>
    </lineage>
</organism>
<feature type="domain" description="SnoaL-like" evidence="1">
    <location>
        <begin position="12"/>
        <end position="116"/>
    </location>
</feature>
<dbReference type="PANTHER" id="PTHR41252:SF1">
    <property type="entry name" value="BLR2505 PROTEIN"/>
    <property type="match status" value="1"/>
</dbReference>
<dbReference type="PANTHER" id="PTHR41252">
    <property type="entry name" value="BLR2505 PROTEIN"/>
    <property type="match status" value="1"/>
</dbReference>
<reference evidence="2" key="1">
    <citation type="submission" date="2013-05" db="EMBL/GenBank/DDBJ databases">
        <authorList>
            <person name="Harkins D.M."/>
            <person name="Durkin A.S."/>
            <person name="Brinkac L.M."/>
            <person name="Haft D.H."/>
            <person name="Selengut J.D."/>
            <person name="Sanka R."/>
            <person name="DePew J."/>
            <person name="Purushe J."/>
            <person name="Hartskeerl R.A."/>
            <person name="Ahmed A."/>
            <person name="van der Linden H."/>
            <person name="Goris M.G.A."/>
            <person name="Vinetz J.M."/>
            <person name="Sutton G.G."/>
            <person name="Nierman W.C."/>
            <person name="Fouts D.E."/>
        </authorList>
    </citation>
    <scope>NUCLEOTIDE SEQUENCE [LARGE SCALE GENOMIC DNA]</scope>
    <source>
        <strain evidence="2">5399</strain>
    </source>
</reference>
<accession>T0F3Q1</accession>
<dbReference type="Gene3D" id="3.10.450.50">
    <property type="match status" value="1"/>
</dbReference>
<protein>
    <submittedName>
        <fullName evidence="2">SnoaL-like domain protein</fullName>
    </submittedName>
</protein>
<dbReference type="EMBL" id="AHMO02000008">
    <property type="protein sequence ID" value="EQA45735.1"/>
    <property type="molecule type" value="Genomic_DNA"/>
</dbReference>
<proteinExistence type="predicted"/>
<keyword evidence="3" id="KW-1185">Reference proteome</keyword>